<feature type="compositionally biased region" description="Gly residues" evidence="1">
    <location>
        <begin position="110"/>
        <end position="119"/>
    </location>
</feature>
<evidence type="ECO:0000313" key="2">
    <source>
        <dbReference type="EMBL" id="MBO0651904.1"/>
    </source>
</evidence>
<name>A0A939FJJ2_9ACTN</name>
<dbReference type="EMBL" id="JAFMOF010000001">
    <property type="protein sequence ID" value="MBO0651904.1"/>
    <property type="molecule type" value="Genomic_DNA"/>
</dbReference>
<dbReference type="Proteomes" id="UP000664781">
    <property type="component" value="Unassembled WGS sequence"/>
</dbReference>
<dbReference type="AlphaFoldDB" id="A0A939FJJ2"/>
<feature type="region of interest" description="Disordered" evidence="1">
    <location>
        <begin position="107"/>
        <end position="145"/>
    </location>
</feature>
<keyword evidence="3" id="KW-1185">Reference proteome</keyword>
<gene>
    <name evidence="2" type="ORF">J1792_03565</name>
</gene>
<reference evidence="2" key="1">
    <citation type="submission" date="2021-03" db="EMBL/GenBank/DDBJ databases">
        <title>Streptomyces strains.</title>
        <authorList>
            <person name="Lund M.B."/>
            <person name="Toerring T."/>
        </authorList>
    </citation>
    <scope>NUCLEOTIDE SEQUENCE</scope>
    <source>
        <strain evidence="2">JCM 4242</strain>
    </source>
</reference>
<feature type="compositionally biased region" description="Polar residues" evidence="1">
    <location>
        <begin position="130"/>
        <end position="139"/>
    </location>
</feature>
<proteinExistence type="predicted"/>
<accession>A0A939FJJ2</accession>
<sequence>MTALATALGAAVVQAVGTDAWAGFRGRLARLVGLGDSGRERVELERLDRTAAALSEPAGEAGERERQRQQVVWETRVADLMESLPDDQRARFAVECRALLEEAARRAERGGAGGGGGVSGNTFHGPAAVQTGSYNQQHNHFGRGA</sequence>
<evidence type="ECO:0000313" key="3">
    <source>
        <dbReference type="Proteomes" id="UP000664781"/>
    </source>
</evidence>
<dbReference type="RefSeq" id="WP_207246659.1">
    <property type="nucleotide sequence ID" value="NZ_JAFMOF010000001.1"/>
</dbReference>
<evidence type="ECO:0000256" key="1">
    <source>
        <dbReference type="SAM" id="MobiDB-lite"/>
    </source>
</evidence>
<comment type="caution">
    <text evidence="2">The sequence shown here is derived from an EMBL/GenBank/DDBJ whole genome shotgun (WGS) entry which is preliminary data.</text>
</comment>
<organism evidence="2 3">
    <name type="scientific">Streptomyces triculaminicus</name>
    <dbReference type="NCBI Taxonomy" id="2816232"/>
    <lineage>
        <taxon>Bacteria</taxon>
        <taxon>Bacillati</taxon>
        <taxon>Actinomycetota</taxon>
        <taxon>Actinomycetes</taxon>
        <taxon>Kitasatosporales</taxon>
        <taxon>Streptomycetaceae</taxon>
        <taxon>Streptomyces</taxon>
    </lineage>
</organism>
<protein>
    <submittedName>
        <fullName evidence="2">Uncharacterized protein</fullName>
    </submittedName>
</protein>